<dbReference type="GO" id="GO:0016251">
    <property type="term" value="F:RNA polymerase II general transcription initiation factor activity"/>
    <property type="evidence" value="ECO:0007669"/>
    <property type="project" value="TreeGrafter"/>
</dbReference>
<feature type="region of interest" description="Disordered" evidence="3">
    <location>
        <begin position="115"/>
        <end position="139"/>
    </location>
</feature>
<evidence type="ECO:0000256" key="1">
    <source>
        <dbReference type="ARBA" id="ARBA00004123"/>
    </source>
</evidence>
<evidence type="ECO:0000313" key="5">
    <source>
        <dbReference type="EMBL" id="NOV49847.1"/>
    </source>
</evidence>
<dbReference type="GO" id="GO:0001046">
    <property type="term" value="F:core promoter sequence-specific DNA binding"/>
    <property type="evidence" value="ECO:0007669"/>
    <property type="project" value="TreeGrafter"/>
</dbReference>
<dbReference type="GO" id="GO:0046982">
    <property type="term" value="F:protein heterodimerization activity"/>
    <property type="evidence" value="ECO:0007669"/>
    <property type="project" value="InterPro"/>
</dbReference>
<dbReference type="InterPro" id="IPR003958">
    <property type="entry name" value="CBFA_NFYB_domain"/>
</dbReference>
<dbReference type="FunFam" id="1.10.20.10:FF:000074">
    <property type="entry name" value="dr1-associated corepressor"/>
    <property type="match status" value="1"/>
</dbReference>
<name>A0A6M2DZ44_XENCH</name>
<dbReference type="Pfam" id="PF00808">
    <property type="entry name" value="CBFD_NFYB_HMF"/>
    <property type="match status" value="1"/>
</dbReference>
<dbReference type="EMBL" id="GIIL01006121">
    <property type="protein sequence ID" value="NOV49847.1"/>
    <property type="molecule type" value="Transcribed_RNA"/>
</dbReference>
<dbReference type="AlphaFoldDB" id="A0A6M2DZ44"/>
<dbReference type="PANTHER" id="PTHR10252">
    <property type="entry name" value="HISTONE-LIKE TRANSCRIPTION FACTOR CCAAT-RELATED"/>
    <property type="match status" value="1"/>
</dbReference>
<evidence type="ECO:0000259" key="4">
    <source>
        <dbReference type="Pfam" id="PF00808"/>
    </source>
</evidence>
<keyword evidence="2" id="KW-0539">Nucleus</keyword>
<dbReference type="CDD" id="cd22906">
    <property type="entry name" value="HFD_DRAP1"/>
    <property type="match status" value="1"/>
</dbReference>
<dbReference type="PANTHER" id="PTHR10252:SF5">
    <property type="entry name" value="DR1-ASSOCIATED COREPRESSOR"/>
    <property type="match status" value="1"/>
</dbReference>
<dbReference type="GO" id="GO:0017054">
    <property type="term" value="C:negative cofactor 2 complex"/>
    <property type="evidence" value="ECO:0007669"/>
    <property type="project" value="TreeGrafter"/>
</dbReference>
<reference evidence="5" key="1">
    <citation type="submission" date="2020-03" db="EMBL/GenBank/DDBJ databases">
        <title>Transcriptomic Profiling of the Digestive Tract of the Rat Flea, Xenopsylla cheopis, Following Blood Feeding and Infection with Yersinia pestis.</title>
        <authorList>
            <person name="Bland D.M."/>
            <person name="Martens C.A."/>
            <person name="Virtaneva K."/>
            <person name="Kanakabandi K."/>
            <person name="Long D."/>
            <person name="Rosenke R."/>
            <person name="Saturday G.A."/>
            <person name="Hoyt F.H."/>
            <person name="Bruno D.P."/>
            <person name="Ribeiro J.M.C."/>
            <person name="Hinnebusch J."/>
        </authorList>
    </citation>
    <scope>NUCLEOTIDE SEQUENCE</scope>
</reference>
<comment type="subcellular location">
    <subcellularLocation>
        <location evidence="1">Nucleus</location>
    </subcellularLocation>
</comment>
<organism evidence="5">
    <name type="scientific">Xenopsylla cheopis</name>
    <name type="common">Oriental rat flea</name>
    <name type="synonym">Pulex cheopis</name>
    <dbReference type="NCBI Taxonomy" id="163159"/>
    <lineage>
        <taxon>Eukaryota</taxon>
        <taxon>Metazoa</taxon>
        <taxon>Ecdysozoa</taxon>
        <taxon>Arthropoda</taxon>
        <taxon>Hexapoda</taxon>
        <taxon>Insecta</taxon>
        <taxon>Pterygota</taxon>
        <taxon>Neoptera</taxon>
        <taxon>Endopterygota</taxon>
        <taxon>Siphonaptera</taxon>
        <taxon>Pulicidae</taxon>
        <taxon>Xenopsyllinae</taxon>
        <taxon>Xenopsylla</taxon>
    </lineage>
</organism>
<dbReference type="InterPro" id="IPR009072">
    <property type="entry name" value="Histone-fold"/>
</dbReference>
<feature type="domain" description="Transcription factor CBF/NF-Y/archaeal histone" evidence="4">
    <location>
        <begin position="10"/>
        <end position="74"/>
    </location>
</feature>
<sequence length="288" mass="31788">MPSKKKKYNARFPAGRIKKIMQTDEEVGKVALAVPIIISRTLELFVESLLKKAMQVTNAKNAKTLSPSHMKQCILSESRFDFLKDLVEKIPDVSTTDEVFDPVIVGDDLIPKTQSEHNYASRTSSTKISGNGTDHTKPVNLTINSTEVAHCSSGPNFYKELSSSSVIQCGPNLQNNKQTICNTGVINHTPPKLAKLDVSPAKVVTSPASDTQPVYHLDLSRADYNSPTTSKNISQGSSPMFHLDLTKYNSHTPPPLVPITDNKQIHPLYSARFPPVNLNEELDEDYDN</sequence>
<proteinExistence type="predicted"/>
<dbReference type="InterPro" id="IPR050568">
    <property type="entry name" value="Transcr_DNA_Rep_Reg"/>
</dbReference>
<protein>
    <submittedName>
        <fullName evidence="5">Putative class 2 transcription repressor nc2 alpha subunit drap1</fullName>
    </submittedName>
</protein>
<dbReference type="Gene3D" id="1.10.20.10">
    <property type="entry name" value="Histone, subunit A"/>
    <property type="match status" value="1"/>
</dbReference>
<evidence type="ECO:0000256" key="2">
    <source>
        <dbReference type="ARBA" id="ARBA00023242"/>
    </source>
</evidence>
<evidence type="ECO:0000256" key="3">
    <source>
        <dbReference type="SAM" id="MobiDB-lite"/>
    </source>
</evidence>
<accession>A0A6M2DZ44</accession>
<dbReference type="SUPFAM" id="SSF47113">
    <property type="entry name" value="Histone-fold"/>
    <property type="match status" value="1"/>
</dbReference>